<keyword evidence="10" id="KW-1185">Reference proteome</keyword>
<dbReference type="SMART" id="SM00091">
    <property type="entry name" value="PAS"/>
    <property type="match status" value="1"/>
</dbReference>
<dbReference type="SMART" id="SM00387">
    <property type="entry name" value="HATPase_c"/>
    <property type="match status" value="1"/>
</dbReference>
<accession>A0AA96GJS6</accession>
<feature type="domain" description="Response regulatory" evidence="6">
    <location>
        <begin position="521"/>
        <end position="637"/>
    </location>
</feature>
<dbReference type="InterPro" id="IPR035965">
    <property type="entry name" value="PAS-like_dom_sf"/>
</dbReference>
<dbReference type="GO" id="GO:0006355">
    <property type="term" value="P:regulation of DNA-templated transcription"/>
    <property type="evidence" value="ECO:0007669"/>
    <property type="project" value="InterPro"/>
</dbReference>
<evidence type="ECO:0000256" key="4">
    <source>
        <dbReference type="PROSITE-ProRule" id="PRU00169"/>
    </source>
</evidence>
<dbReference type="Gene3D" id="3.30.450.20">
    <property type="entry name" value="PAS domain"/>
    <property type="match status" value="2"/>
</dbReference>
<dbReference type="PROSITE" id="PS50113">
    <property type="entry name" value="PAC"/>
    <property type="match status" value="1"/>
</dbReference>
<dbReference type="PANTHER" id="PTHR43547:SF2">
    <property type="entry name" value="HYBRID SIGNAL TRANSDUCTION HISTIDINE KINASE C"/>
    <property type="match status" value="1"/>
</dbReference>
<organism evidence="9 10">
    <name type="scientific">Candidatus Nitrospira neomarina</name>
    <dbReference type="NCBI Taxonomy" id="3020899"/>
    <lineage>
        <taxon>Bacteria</taxon>
        <taxon>Pseudomonadati</taxon>
        <taxon>Nitrospirota</taxon>
        <taxon>Nitrospiria</taxon>
        <taxon>Nitrospirales</taxon>
        <taxon>Nitrospiraceae</taxon>
        <taxon>Nitrospira</taxon>
    </lineage>
</organism>
<dbReference type="InterPro" id="IPR036890">
    <property type="entry name" value="HATPase_C_sf"/>
</dbReference>
<dbReference type="Gene3D" id="3.30.565.10">
    <property type="entry name" value="Histidine kinase-like ATPase, C-terminal domain"/>
    <property type="match status" value="1"/>
</dbReference>
<dbReference type="InterPro" id="IPR004358">
    <property type="entry name" value="Sig_transdc_His_kin-like_C"/>
</dbReference>
<gene>
    <name evidence="9" type="ORF">PQG83_08315</name>
</gene>
<dbReference type="GO" id="GO:0000155">
    <property type="term" value="F:phosphorelay sensor kinase activity"/>
    <property type="evidence" value="ECO:0007669"/>
    <property type="project" value="InterPro"/>
</dbReference>
<name>A0AA96GJS6_9BACT</name>
<dbReference type="InterPro" id="IPR011006">
    <property type="entry name" value="CheY-like_superfamily"/>
</dbReference>
<dbReference type="InterPro" id="IPR005467">
    <property type="entry name" value="His_kinase_dom"/>
</dbReference>
<dbReference type="SUPFAM" id="SSF47384">
    <property type="entry name" value="Homodimeric domain of signal transducing histidine kinase"/>
    <property type="match status" value="1"/>
</dbReference>
<evidence type="ECO:0000313" key="10">
    <source>
        <dbReference type="Proteomes" id="UP001302494"/>
    </source>
</evidence>
<proteinExistence type="predicted"/>
<dbReference type="PRINTS" id="PR00344">
    <property type="entry name" value="BCTRLSENSOR"/>
</dbReference>
<dbReference type="AlphaFoldDB" id="A0AA96GJS6"/>
<dbReference type="InterPro" id="IPR000014">
    <property type="entry name" value="PAS"/>
</dbReference>
<dbReference type="CDD" id="cd00130">
    <property type="entry name" value="PAS"/>
    <property type="match status" value="1"/>
</dbReference>
<dbReference type="KEGG" id="nneo:PQG83_08315"/>
<evidence type="ECO:0000259" key="8">
    <source>
        <dbReference type="PROSITE" id="PS50113"/>
    </source>
</evidence>
<evidence type="ECO:0000259" key="6">
    <source>
        <dbReference type="PROSITE" id="PS50110"/>
    </source>
</evidence>
<dbReference type="SUPFAM" id="SSF55874">
    <property type="entry name" value="ATPase domain of HSP90 chaperone/DNA topoisomerase II/histidine kinase"/>
    <property type="match status" value="1"/>
</dbReference>
<sequence>MPSRVEKPQLTTLRILIVDDSPSDRSTYTQWIRRTASIRVDIQEMDTGTQAWEACRISPPHCLLLDDQLPDMTGLEFLAKVRGPHSQWKTPIVFLTGYGNDEIASQAIRFGAQEYFNKNTLTERFLWHHIEQAIEQVISIPRIRSLERQASIILQSSSDGILVVGHDGLIRYSNPAAERLFQKTSEQLTRSPFGFPISANQTTEIGIMGESGQPTPVEMRVVPIEWDEEPAYLASLRDVTEQRRAEDERRRHEIERQYSQKLESLGVLAGGIAHDFNNLLMTIVARSGLALRALPPDAPAREHLDFIEKAGLRGGELANQMLAFAGQTRLNFQVINLPKLLEDMTPFLRATLSKRLTFEYDLAPSLPPIRADQAQLRQIIINIVINASEAYGEGDGVITIRTFEWEPAIENFQSWYVIGELPDKRSVALTIQDTGCGMTSETIPKIFDPFFSTKLPGRGLGLAALLGLAQAHGATIAVRSQPDVGTEFTLLFPATTPDTSAKKRPVFSFPTQEASLQKKPMVLVVDDEEDVRVACSMIFEEMGLQTLVASDGQIGIHVFEQHQHEIMVVLLDLTMPNMDGQQFLEHIQGLNATIPVILSSGYSEEEAMKRFLNPDMAAFIQKPYQVETLIAKVEEIRQKQMTSPNKPGL</sequence>
<dbReference type="SUPFAM" id="SSF55785">
    <property type="entry name" value="PYP-like sensor domain (PAS domain)"/>
    <property type="match status" value="1"/>
</dbReference>
<dbReference type="Gene3D" id="3.40.50.2300">
    <property type="match status" value="2"/>
</dbReference>
<dbReference type="EC" id="2.7.13.3" evidence="2"/>
<feature type="domain" description="Histidine kinase" evidence="5">
    <location>
        <begin position="271"/>
        <end position="496"/>
    </location>
</feature>
<dbReference type="RefSeq" id="WP_312748430.1">
    <property type="nucleotide sequence ID" value="NZ_CP116968.1"/>
</dbReference>
<dbReference type="InterPro" id="IPR001789">
    <property type="entry name" value="Sig_transdc_resp-reg_receiver"/>
</dbReference>
<dbReference type="Pfam" id="PF00072">
    <property type="entry name" value="Response_reg"/>
    <property type="match status" value="2"/>
</dbReference>
<dbReference type="InterPro" id="IPR003594">
    <property type="entry name" value="HATPase_dom"/>
</dbReference>
<evidence type="ECO:0000259" key="7">
    <source>
        <dbReference type="PROSITE" id="PS50112"/>
    </source>
</evidence>
<evidence type="ECO:0000256" key="3">
    <source>
        <dbReference type="ARBA" id="ARBA00022553"/>
    </source>
</evidence>
<dbReference type="InterPro" id="IPR036097">
    <property type="entry name" value="HisK_dim/P_sf"/>
</dbReference>
<dbReference type="Proteomes" id="UP001302494">
    <property type="component" value="Chromosome"/>
</dbReference>
<feature type="modified residue" description="4-aspartylphosphate" evidence="4">
    <location>
        <position position="572"/>
    </location>
</feature>
<dbReference type="CDD" id="cd00156">
    <property type="entry name" value="REC"/>
    <property type="match status" value="2"/>
</dbReference>
<dbReference type="Pfam" id="PF02518">
    <property type="entry name" value="HATPase_c"/>
    <property type="match status" value="1"/>
</dbReference>
<dbReference type="SMART" id="SM00448">
    <property type="entry name" value="REC"/>
    <property type="match status" value="2"/>
</dbReference>
<evidence type="ECO:0000256" key="1">
    <source>
        <dbReference type="ARBA" id="ARBA00000085"/>
    </source>
</evidence>
<feature type="domain" description="PAS" evidence="7">
    <location>
        <begin position="146"/>
        <end position="188"/>
    </location>
</feature>
<dbReference type="EMBL" id="CP116968">
    <property type="protein sequence ID" value="WNM63744.1"/>
    <property type="molecule type" value="Genomic_DNA"/>
</dbReference>
<dbReference type="PANTHER" id="PTHR43547">
    <property type="entry name" value="TWO-COMPONENT HISTIDINE KINASE"/>
    <property type="match status" value="1"/>
</dbReference>
<comment type="catalytic activity">
    <reaction evidence="1">
        <text>ATP + protein L-histidine = ADP + protein N-phospho-L-histidine.</text>
        <dbReference type="EC" id="2.7.13.3"/>
    </reaction>
</comment>
<dbReference type="InterPro" id="IPR013767">
    <property type="entry name" value="PAS_fold"/>
</dbReference>
<feature type="modified residue" description="4-aspartylphosphate" evidence="4">
    <location>
        <position position="66"/>
    </location>
</feature>
<protein>
    <recommendedName>
        <fullName evidence="2">histidine kinase</fullName>
        <ecNumber evidence="2">2.7.13.3</ecNumber>
    </recommendedName>
</protein>
<dbReference type="PROSITE" id="PS50110">
    <property type="entry name" value="RESPONSE_REGULATORY"/>
    <property type="match status" value="2"/>
</dbReference>
<dbReference type="PROSITE" id="PS50109">
    <property type="entry name" value="HIS_KIN"/>
    <property type="match status" value="1"/>
</dbReference>
<dbReference type="Gene3D" id="1.10.287.130">
    <property type="match status" value="1"/>
</dbReference>
<evidence type="ECO:0000256" key="2">
    <source>
        <dbReference type="ARBA" id="ARBA00012438"/>
    </source>
</evidence>
<evidence type="ECO:0000313" key="9">
    <source>
        <dbReference type="EMBL" id="WNM63744.1"/>
    </source>
</evidence>
<evidence type="ECO:0000259" key="5">
    <source>
        <dbReference type="PROSITE" id="PS50109"/>
    </source>
</evidence>
<feature type="domain" description="Response regulatory" evidence="6">
    <location>
        <begin position="14"/>
        <end position="133"/>
    </location>
</feature>
<dbReference type="InterPro" id="IPR000700">
    <property type="entry name" value="PAS-assoc_C"/>
</dbReference>
<feature type="domain" description="PAC" evidence="8">
    <location>
        <begin position="201"/>
        <end position="251"/>
    </location>
</feature>
<keyword evidence="3 4" id="KW-0597">Phosphoprotein</keyword>
<dbReference type="PROSITE" id="PS50112">
    <property type="entry name" value="PAS"/>
    <property type="match status" value="1"/>
</dbReference>
<reference evidence="9 10" key="1">
    <citation type="submission" date="2023-01" db="EMBL/GenBank/DDBJ databases">
        <title>Cultivation and genomic characterization of new, ubiquitous marine nitrite-oxidizing bacteria from the Nitrospirales.</title>
        <authorList>
            <person name="Mueller A.J."/>
            <person name="Daebeler A."/>
            <person name="Herbold C.W."/>
            <person name="Kirkegaard R.H."/>
            <person name="Daims H."/>
        </authorList>
    </citation>
    <scope>NUCLEOTIDE SEQUENCE [LARGE SCALE GENOMIC DNA]</scope>
    <source>
        <strain evidence="9 10">DK</strain>
    </source>
</reference>
<dbReference type="Pfam" id="PF00989">
    <property type="entry name" value="PAS"/>
    <property type="match status" value="1"/>
</dbReference>
<dbReference type="SUPFAM" id="SSF52172">
    <property type="entry name" value="CheY-like"/>
    <property type="match status" value="2"/>
</dbReference>